<protein>
    <submittedName>
        <fullName evidence="6">2-dehydro-3-deoxyphosphogluconate aldolase/(4S)-4-hydroxy-2-oxoglutarate aldolase</fullName>
    </submittedName>
</protein>
<organism evidence="6 7">
    <name type="scientific">Candidatus Enterococcus ferrettii</name>
    <dbReference type="NCBI Taxonomy" id="2815324"/>
    <lineage>
        <taxon>Bacteria</taxon>
        <taxon>Bacillati</taxon>
        <taxon>Bacillota</taxon>
        <taxon>Bacilli</taxon>
        <taxon>Lactobacillales</taxon>
        <taxon>Enterococcaceae</taxon>
        <taxon>Enterococcus</taxon>
    </lineage>
</organism>
<dbReference type="Gene3D" id="3.20.20.70">
    <property type="entry name" value="Aldolase class I"/>
    <property type="match status" value="1"/>
</dbReference>
<sequence length="217" mass="23085">MCKETIQFIEENKIVAICRGTYGNELIHLVTALERGGVRLVEVTFDQNDEACLIKTPKAINELSQTFKGKVSVGAGTVVTVEQVDAAYKAGAKYIISPNTNVEVIKYTKKLGLVSIPGALTPTEILEAHEAGADFVKVFPVGSLGLGYVKDIRGPINHVKLLATAGVTPNNLADYLSGGFSGAGISNYLTNKEHIAAGDYDVLTEHARKLVQIVAAG</sequence>
<comment type="caution">
    <text evidence="6">The sequence shown here is derived from an EMBL/GenBank/DDBJ whole genome shotgun (WGS) entry which is preliminary data.</text>
</comment>
<dbReference type="Pfam" id="PF01081">
    <property type="entry name" value="Aldolase"/>
    <property type="match status" value="1"/>
</dbReference>
<proteinExistence type="inferred from homology"/>
<dbReference type="InterPro" id="IPR013785">
    <property type="entry name" value="Aldolase_TIM"/>
</dbReference>
<evidence type="ECO:0000313" key="6">
    <source>
        <dbReference type="EMBL" id="MEO1772912.1"/>
    </source>
</evidence>
<dbReference type="PANTHER" id="PTHR30246">
    <property type="entry name" value="2-KETO-3-DEOXY-6-PHOSPHOGLUCONATE ALDOLASE"/>
    <property type="match status" value="1"/>
</dbReference>
<dbReference type="InterPro" id="IPR000887">
    <property type="entry name" value="Aldlse_KDPG_KHG"/>
</dbReference>
<evidence type="ECO:0000256" key="1">
    <source>
        <dbReference type="ARBA" id="ARBA00004761"/>
    </source>
</evidence>
<evidence type="ECO:0000256" key="3">
    <source>
        <dbReference type="ARBA" id="ARBA00011233"/>
    </source>
</evidence>
<name>A0ABV0F082_9ENTE</name>
<dbReference type="CDD" id="cd00452">
    <property type="entry name" value="KDPG_aldolase"/>
    <property type="match status" value="1"/>
</dbReference>
<comment type="similarity">
    <text evidence="2">Belongs to the KHG/KDPG aldolase family.</text>
</comment>
<dbReference type="Proteomes" id="UP000664357">
    <property type="component" value="Unassembled WGS sequence"/>
</dbReference>
<reference evidence="6 7" key="2">
    <citation type="submission" date="2024-02" db="EMBL/GenBank/DDBJ databases">
        <title>The Genome Sequence of Enterococcus sp. DIV0159.</title>
        <authorList>
            <person name="Earl A."/>
            <person name="Manson A."/>
            <person name="Gilmore M."/>
            <person name="Sanders J."/>
            <person name="Shea T."/>
            <person name="Howe W."/>
            <person name="Livny J."/>
            <person name="Cuomo C."/>
            <person name="Neafsey D."/>
            <person name="Birren B."/>
        </authorList>
    </citation>
    <scope>NUCLEOTIDE SEQUENCE [LARGE SCALE GENOMIC DNA]</scope>
    <source>
        <strain evidence="6 7">665A</strain>
    </source>
</reference>
<dbReference type="SUPFAM" id="SSF51569">
    <property type="entry name" value="Aldolase"/>
    <property type="match status" value="1"/>
</dbReference>
<comment type="pathway">
    <text evidence="1">Carbohydrate acid metabolism.</text>
</comment>
<evidence type="ECO:0000256" key="4">
    <source>
        <dbReference type="ARBA" id="ARBA00023239"/>
    </source>
</evidence>
<keyword evidence="7" id="KW-1185">Reference proteome</keyword>
<keyword evidence="5" id="KW-0119">Carbohydrate metabolism</keyword>
<dbReference type="EMBL" id="JAFREL020000006">
    <property type="protein sequence ID" value="MEO1772912.1"/>
    <property type="molecule type" value="Genomic_DNA"/>
</dbReference>
<keyword evidence="4" id="KW-0456">Lyase</keyword>
<accession>A0ABV0F082</accession>
<dbReference type="PANTHER" id="PTHR30246:SF1">
    <property type="entry name" value="2-DEHYDRO-3-DEOXY-6-PHOSPHOGALACTONATE ALDOLASE-RELATED"/>
    <property type="match status" value="1"/>
</dbReference>
<evidence type="ECO:0000256" key="2">
    <source>
        <dbReference type="ARBA" id="ARBA00006906"/>
    </source>
</evidence>
<reference evidence="6 7" key="1">
    <citation type="submission" date="2021-03" db="EMBL/GenBank/DDBJ databases">
        <authorList>
            <person name="Gilmore M.S."/>
            <person name="Schwartzman J."/>
            <person name="Van Tyne D."/>
            <person name="Martin M."/>
            <person name="Earl A.M."/>
            <person name="Manson A.L."/>
            <person name="Straub T."/>
            <person name="Salamzade R."/>
            <person name="Saavedra J."/>
            <person name="Lebreton F."/>
            <person name="Prichula J."/>
            <person name="Schaufler K."/>
            <person name="Gaca A."/>
            <person name="Sgardioli B."/>
            <person name="Wagenaar J."/>
            <person name="Strong T."/>
        </authorList>
    </citation>
    <scope>NUCLEOTIDE SEQUENCE [LARGE SCALE GENOMIC DNA]</scope>
    <source>
        <strain evidence="6 7">665A</strain>
    </source>
</reference>
<gene>
    <name evidence="6" type="ORF">JZO67_004895</name>
</gene>
<comment type="subunit">
    <text evidence="3">Homotrimer.</text>
</comment>
<evidence type="ECO:0000256" key="5">
    <source>
        <dbReference type="ARBA" id="ARBA00023277"/>
    </source>
</evidence>
<dbReference type="RefSeq" id="WP_207702510.1">
    <property type="nucleotide sequence ID" value="NZ_JAFREL020000006.1"/>
</dbReference>
<evidence type="ECO:0000313" key="7">
    <source>
        <dbReference type="Proteomes" id="UP000664357"/>
    </source>
</evidence>